<keyword evidence="1" id="KW-0812">Transmembrane</keyword>
<gene>
    <name evidence="2" type="ORF">CLV44_10461</name>
</gene>
<feature type="transmembrane region" description="Helical" evidence="1">
    <location>
        <begin position="95"/>
        <end position="113"/>
    </location>
</feature>
<dbReference type="Pfam" id="PF11335">
    <property type="entry name" value="DUF3137"/>
    <property type="match status" value="1"/>
</dbReference>
<dbReference type="AlphaFoldDB" id="A0A2P8F152"/>
<keyword evidence="1" id="KW-0472">Membrane</keyword>
<feature type="transmembrane region" description="Helical" evidence="1">
    <location>
        <begin position="68"/>
        <end position="89"/>
    </location>
</feature>
<evidence type="ECO:0000256" key="1">
    <source>
        <dbReference type="SAM" id="Phobius"/>
    </source>
</evidence>
<dbReference type="OrthoDB" id="4960523at2"/>
<comment type="caution">
    <text evidence="2">The sequence shown here is derived from an EMBL/GenBank/DDBJ whole genome shotgun (WGS) entry which is preliminary data.</text>
</comment>
<dbReference type="EMBL" id="PYGI01000004">
    <property type="protein sequence ID" value="PSL15450.1"/>
    <property type="molecule type" value="Genomic_DNA"/>
</dbReference>
<dbReference type="Proteomes" id="UP000242133">
    <property type="component" value="Unassembled WGS sequence"/>
</dbReference>
<reference evidence="2 3" key="1">
    <citation type="submission" date="2018-03" db="EMBL/GenBank/DDBJ databases">
        <title>Genomic Encyclopedia of Archaeal and Bacterial Type Strains, Phase II (KMG-II): from individual species to whole genera.</title>
        <authorList>
            <person name="Goeker M."/>
        </authorList>
    </citation>
    <scope>NUCLEOTIDE SEQUENCE [LARGE SCALE GENOMIC DNA]</scope>
    <source>
        <strain evidence="2 3">DSM 17586</strain>
    </source>
</reference>
<organism evidence="2 3">
    <name type="scientific">Marinobacterium halophilum</name>
    <dbReference type="NCBI Taxonomy" id="267374"/>
    <lineage>
        <taxon>Bacteria</taxon>
        <taxon>Pseudomonadati</taxon>
        <taxon>Pseudomonadota</taxon>
        <taxon>Gammaproteobacteria</taxon>
        <taxon>Oceanospirillales</taxon>
        <taxon>Oceanospirillaceae</taxon>
        <taxon>Marinobacterium</taxon>
    </lineage>
</organism>
<name>A0A2P8F152_9GAMM</name>
<keyword evidence="3" id="KW-1185">Reference proteome</keyword>
<accession>A0A2P8F152</accession>
<evidence type="ECO:0000313" key="3">
    <source>
        <dbReference type="Proteomes" id="UP000242133"/>
    </source>
</evidence>
<sequence>MSLLRTFFQAFEAVKQLTNGTAYRKPEASGPLSDEFRAIIERDVLPLLEPLEQYRLEKLASKNRRKTWFIRLGWLLWLPALALDIATLISGDLSLVTLFVFVGCGTWVFWPQVQYMRRYKEKLLPVLLQAFGDYTYDESGCIDLKAVESFEIMPSYSRKTSEDYIRGVVDDVMFEFCELDLTRGSGKSSTTVHDGGALLITMPFTFSGYTMVQADYGKVGNVLSAPLRRDRVALENPDFEKRYEVYGSDQQYARYLLTPAMMERIIALDELFRARAQGSGLTCEFRGDKVLFMLSYFGDLMEVADINASAFDLEKMPLLEQELAMITGIIHQLKLDWLAVRNLAGQQFAESASE</sequence>
<protein>
    <submittedName>
        <fullName evidence="2">Uncharacterized protein DUF3137</fullName>
    </submittedName>
</protein>
<proteinExistence type="predicted"/>
<keyword evidence="1" id="KW-1133">Transmembrane helix</keyword>
<evidence type="ECO:0000313" key="2">
    <source>
        <dbReference type="EMBL" id="PSL15450.1"/>
    </source>
</evidence>
<dbReference type="InterPro" id="IPR021484">
    <property type="entry name" value="DUF3137"/>
</dbReference>
<dbReference type="RefSeq" id="WP_106590791.1">
    <property type="nucleotide sequence ID" value="NZ_PYGI01000004.1"/>
</dbReference>